<dbReference type="PANTHER" id="PTHR45713:SF6">
    <property type="entry name" value="F5_8 TYPE C DOMAIN-CONTAINING PROTEIN"/>
    <property type="match status" value="1"/>
</dbReference>
<dbReference type="EMBL" id="KB097222">
    <property type="protein sequence ID" value="ESN98185.1"/>
    <property type="molecule type" value="Genomic_DNA"/>
</dbReference>
<dbReference type="EMBL" id="AMQM01006061">
    <property type="status" value="NOT_ANNOTATED_CDS"/>
    <property type="molecule type" value="Genomic_DNA"/>
</dbReference>
<dbReference type="PANTHER" id="PTHR45713">
    <property type="entry name" value="FTP DOMAIN-CONTAINING PROTEIN"/>
    <property type="match status" value="1"/>
</dbReference>
<gene>
    <name evidence="2" type="primary">20206243</name>
    <name evidence="1" type="ORF">HELRODRAFT_177433</name>
</gene>
<evidence type="ECO:0000313" key="2">
    <source>
        <dbReference type="EnsemblMetazoa" id="HelroP177433"/>
    </source>
</evidence>
<organism evidence="2 3">
    <name type="scientific">Helobdella robusta</name>
    <name type="common">Californian leech</name>
    <dbReference type="NCBI Taxonomy" id="6412"/>
    <lineage>
        <taxon>Eukaryota</taxon>
        <taxon>Metazoa</taxon>
        <taxon>Spiralia</taxon>
        <taxon>Lophotrochozoa</taxon>
        <taxon>Annelida</taxon>
        <taxon>Clitellata</taxon>
        <taxon>Hirudinea</taxon>
        <taxon>Rhynchobdellida</taxon>
        <taxon>Glossiphoniidae</taxon>
        <taxon>Helobdella</taxon>
    </lineage>
</organism>
<dbReference type="InterPro" id="IPR051941">
    <property type="entry name" value="BG_Antigen-Binding_Lectin"/>
</dbReference>
<protein>
    <submittedName>
        <fullName evidence="1 2">Uncharacterized protein</fullName>
    </submittedName>
</protein>
<dbReference type="EnsemblMetazoa" id="HelroT177433">
    <property type="protein sequence ID" value="HelroP177433"/>
    <property type="gene ID" value="HelroG177433"/>
</dbReference>
<keyword evidence="3" id="KW-1185">Reference proteome</keyword>
<evidence type="ECO:0000313" key="1">
    <source>
        <dbReference type="EMBL" id="ESN98185.1"/>
    </source>
</evidence>
<reference evidence="1 3" key="2">
    <citation type="journal article" date="2013" name="Nature">
        <title>Insights into bilaterian evolution from three spiralian genomes.</title>
        <authorList>
            <person name="Simakov O."/>
            <person name="Marletaz F."/>
            <person name="Cho S.J."/>
            <person name="Edsinger-Gonzales E."/>
            <person name="Havlak P."/>
            <person name="Hellsten U."/>
            <person name="Kuo D.H."/>
            <person name="Larsson T."/>
            <person name="Lv J."/>
            <person name="Arendt D."/>
            <person name="Savage R."/>
            <person name="Osoegawa K."/>
            <person name="de Jong P."/>
            <person name="Grimwood J."/>
            <person name="Chapman J.A."/>
            <person name="Shapiro H."/>
            <person name="Aerts A."/>
            <person name="Otillar R.P."/>
            <person name="Terry A.Y."/>
            <person name="Boore J.L."/>
            <person name="Grigoriev I.V."/>
            <person name="Lindberg D.R."/>
            <person name="Seaver E.C."/>
            <person name="Weisblat D.A."/>
            <person name="Putnam N.H."/>
            <person name="Rokhsar D.S."/>
        </authorList>
    </citation>
    <scope>NUCLEOTIDE SEQUENCE</scope>
</reference>
<dbReference type="KEGG" id="hro:HELRODRAFT_177433"/>
<accession>T1FBP4</accession>
<evidence type="ECO:0000313" key="3">
    <source>
        <dbReference type="Proteomes" id="UP000015101"/>
    </source>
</evidence>
<dbReference type="OrthoDB" id="6102375at2759"/>
<name>T1FBP4_HELRO</name>
<dbReference type="Proteomes" id="UP000015101">
    <property type="component" value="Unassembled WGS sequence"/>
</dbReference>
<sequence length="179" mass="20491">MAFKTNNNLNVILFYLFSPYFTEPYLNKNILLRKPTHNSSALSSTALYDSRLAVDGDRNRNFWAGSCFHAVAETSAQYYIIVDMLYSYKVDHVVVWSRDANAARLDYFLIGLTSINYFMKTTTVARGSYPLCGQYPYVTQVSNKLSTLKSASRFVRLKLSQWLNPQFLNAYGSRTHACN</sequence>
<dbReference type="HOGENOM" id="CLU_1505087_0_0_1"/>
<dbReference type="Gene3D" id="2.60.120.260">
    <property type="entry name" value="Galactose-binding domain-like"/>
    <property type="match status" value="1"/>
</dbReference>
<dbReference type="SUPFAM" id="SSF49785">
    <property type="entry name" value="Galactose-binding domain-like"/>
    <property type="match status" value="1"/>
</dbReference>
<reference evidence="2" key="3">
    <citation type="submission" date="2015-06" db="UniProtKB">
        <authorList>
            <consortium name="EnsemblMetazoa"/>
        </authorList>
    </citation>
    <scope>IDENTIFICATION</scope>
</reference>
<dbReference type="GeneID" id="20206243"/>
<dbReference type="CTD" id="20206243"/>
<dbReference type="RefSeq" id="XP_009023868.1">
    <property type="nucleotide sequence ID" value="XM_009025620.1"/>
</dbReference>
<dbReference type="InParanoid" id="T1FBP4"/>
<proteinExistence type="predicted"/>
<dbReference type="AlphaFoldDB" id="T1FBP4"/>
<dbReference type="InterPro" id="IPR008979">
    <property type="entry name" value="Galactose-bd-like_sf"/>
</dbReference>
<reference evidence="3" key="1">
    <citation type="submission" date="2012-12" db="EMBL/GenBank/DDBJ databases">
        <authorList>
            <person name="Hellsten U."/>
            <person name="Grimwood J."/>
            <person name="Chapman J.A."/>
            <person name="Shapiro H."/>
            <person name="Aerts A."/>
            <person name="Otillar R.P."/>
            <person name="Terry A.Y."/>
            <person name="Boore J.L."/>
            <person name="Simakov O."/>
            <person name="Marletaz F."/>
            <person name="Cho S.-J."/>
            <person name="Edsinger-Gonzales E."/>
            <person name="Havlak P."/>
            <person name="Kuo D.-H."/>
            <person name="Larsson T."/>
            <person name="Lv J."/>
            <person name="Arendt D."/>
            <person name="Savage R."/>
            <person name="Osoegawa K."/>
            <person name="de Jong P."/>
            <person name="Lindberg D.R."/>
            <person name="Seaver E.C."/>
            <person name="Weisblat D.A."/>
            <person name="Putnam N.H."/>
            <person name="Grigoriev I.V."/>
            <person name="Rokhsar D.S."/>
        </authorList>
    </citation>
    <scope>NUCLEOTIDE SEQUENCE</scope>
</reference>